<protein>
    <submittedName>
        <fullName evidence="1">Uncharacterized protein</fullName>
    </submittedName>
</protein>
<accession>A0A4C1XLL2</accession>
<dbReference type="AlphaFoldDB" id="A0A4C1XLL2"/>
<name>A0A4C1XLL2_EUMVA</name>
<gene>
    <name evidence="1" type="ORF">EVAR_59726_1</name>
</gene>
<evidence type="ECO:0000313" key="2">
    <source>
        <dbReference type="Proteomes" id="UP000299102"/>
    </source>
</evidence>
<evidence type="ECO:0000313" key="1">
    <source>
        <dbReference type="EMBL" id="GBP63167.1"/>
    </source>
</evidence>
<dbReference type="Proteomes" id="UP000299102">
    <property type="component" value="Unassembled WGS sequence"/>
</dbReference>
<keyword evidence="2" id="KW-1185">Reference proteome</keyword>
<sequence>MRAVAELRVTPVLFQGAPMTSEDVMNEPKNNSWRHVAALVSVSVGGSLLPAAGYRQHISVAGGANTL</sequence>
<proteinExistence type="predicted"/>
<comment type="caution">
    <text evidence="1">The sequence shown here is derived from an EMBL/GenBank/DDBJ whole genome shotgun (WGS) entry which is preliminary data.</text>
</comment>
<dbReference type="EMBL" id="BGZK01000861">
    <property type="protein sequence ID" value="GBP63167.1"/>
    <property type="molecule type" value="Genomic_DNA"/>
</dbReference>
<organism evidence="1 2">
    <name type="scientific">Eumeta variegata</name>
    <name type="common">Bagworm moth</name>
    <name type="synonym">Eumeta japonica</name>
    <dbReference type="NCBI Taxonomy" id="151549"/>
    <lineage>
        <taxon>Eukaryota</taxon>
        <taxon>Metazoa</taxon>
        <taxon>Ecdysozoa</taxon>
        <taxon>Arthropoda</taxon>
        <taxon>Hexapoda</taxon>
        <taxon>Insecta</taxon>
        <taxon>Pterygota</taxon>
        <taxon>Neoptera</taxon>
        <taxon>Endopterygota</taxon>
        <taxon>Lepidoptera</taxon>
        <taxon>Glossata</taxon>
        <taxon>Ditrysia</taxon>
        <taxon>Tineoidea</taxon>
        <taxon>Psychidae</taxon>
        <taxon>Oiketicinae</taxon>
        <taxon>Eumeta</taxon>
    </lineage>
</organism>
<reference evidence="1 2" key="1">
    <citation type="journal article" date="2019" name="Commun. Biol.">
        <title>The bagworm genome reveals a unique fibroin gene that provides high tensile strength.</title>
        <authorList>
            <person name="Kono N."/>
            <person name="Nakamura H."/>
            <person name="Ohtoshi R."/>
            <person name="Tomita M."/>
            <person name="Numata K."/>
            <person name="Arakawa K."/>
        </authorList>
    </citation>
    <scope>NUCLEOTIDE SEQUENCE [LARGE SCALE GENOMIC DNA]</scope>
</reference>